<organism evidence="1">
    <name type="scientific">Rhizophora mucronata</name>
    <name type="common">Asiatic mangrove</name>
    <dbReference type="NCBI Taxonomy" id="61149"/>
    <lineage>
        <taxon>Eukaryota</taxon>
        <taxon>Viridiplantae</taxon>
        <taxon>Streptophyta</taxon>
        <taxon>Embryophyta</taxon>
        <taxon>Tracheophyta</taxon>
        <taxon>Spermatophyta</taxon>
        <taxon>Magnoliopsida</taxon>
        <taxon>eudicotyledons</taxon>
        <taxon>Gunneridae</taxon>
        <taxon>Pentapetalae</taxon>
        <taxon>rosids</taxon>
        <taxon>fabids</taxon>
        <taxon>Malpighiales</taxon>
        <taxon>Rhizophoraceae</taxon>
        <taxon>Rhizophora</taxon>
    </lineage>
</organism>
<sequence length="41" mass="5062">MQIREMLIADIKNRLLHADYSERYITNHLSIRKLKLWSNNY</sequence>
<accession>A0A2P2IPH3</accession>
<reference evidence="1" key="1">
    <citation type="submission" date="2018-02" db="EMBL/GenBank/DDBJ databases">
        <title>Rhizophora mucronata_Transcriptome.</title>
        <authorList>
            <person name="Meera S.P."/>
            <person name="Sreeshan A."/>
            <person name="Augustine A."/>
        </authorList>
    </citation>
    <scope>NUCLEOTIDE SEQUENCE</scope>
    <source>
        <tissue evidence="1">Leaf</tissue>
    </source>
</reference>
<protein>
    <submittedName>
        <fullName evidence="1">Uncharacterized protein</fullName>
    </submittedName>
</protein>
<proteinExistence type="predicted"/>
<evidence type="ECO:0000313" key="1">
    <source>
        <dbReference type="EMBL" id="MBW83124.1"/>
    </source>
</evidence>
<dbReference type="AlphaFoldDB" id="A0A2P2IPH3"/>
<name>A0A2P2IPH3_RHIMU</name>
<dbReference type="EMBL" id="GGEC01002641">
    <property type="protein sequence ID" value="MBW83124.1"/>
    <property type="molecule type" value="Transcribed_RNA"/>
</dbReference>